<dbReference type="SUPFAM" id="SSF53756">
    <property type="entry name" value="UDP-Glycosyltransferase/glycogen phosphorylase"/>
    <property type="match status" value="1"/>
</dbReference>
<dbReference type="PANTHER" id="PTHR12526">
    <property type="entry name" value="GLYCOSYLTRANSFERASE"/>
    <property type="match status" value="1"/>
</dbReference>
<protein>
    <submittedName>
        <fullName evidence="1">TIGR03087 family PEP-CTERM/XrtA system glycosyltransferase</fullName>
    </submittedName>
</protein>
<keyword evidence="1" id="KW-0808">Transferase</keyword>
<dbReference type="Pfam" id="PF13692">
    <property type="entry name" value="Glyco_trans_1_4"/>
    <property type="match status" value="1"/>
</dbReference>
<dbReference type="GO" id="GO:0016757">
    <property type="term" value="F:glycosyltransferase activity"/>
    <property type="evidence" value="ECO:0007669"/>
    <property type="project" value="TreeGrafter"/>
</dbReference>
<dbReference type="Proteomes" id="UP000290637">
    <property type="component" value="Chromosome"/>
</dbReference>
<dbReference type="PANTHER" id="PTHR12526:SF600">
    <property type="entry name" value="GLYCOSYL TRANSFERASE GROUP 1"/>
    <property type="match status" value="1"/>
</dbReference>
<sequence length="420" mass="46059">MEDLLLLVHRIPYPPNKGDKIRSWHLLRHLAARYRVHLATFVDDPEDWQYVSHVRKLCASSHFAPLNPRRARLRSLRALLANRALSLDYYSDRSTRAWVRATMRDADIERVVVFSSPMAQYVHDLPEALRVVDLCDVDSEKWRAYAQKKPWPASLLYGYEASRLLRYERKVAADSDAALFVSAPEAELFRSLAPESAARIGWFGNGVDTDYFSPVADHANPYASGECPLVFCGAMDYWPNVDAVQWFAHDVLPLVRSRMPQASFVIVGARPTSEVQALANLPGVTVTGTVPDVRPYVAHAALSVAPLRVARGIQNKVLEAMSMAKAVVVSPQALEGIDAAAGVEVLLAEHAGDVAEAILAALADDASRTAIGHAARARVEASYGWDARLAPLDALLEAPRHPAAATALPAGIPSPTWKRA</sequence>
<dbReference type="OrthoDB" id="9807209at2"/>
<name>A0A4P6KXL6_9BURK</name>
<proteinExistence type="predicted"/>
<dbReference type="CDD" id="cd03801">
    <property type="entry name" value="GT4_PimA-like"/>
    <property type="match status" value="1"/>
</dbReference>
<gene>
    <name evidence="1" type="ORF">EWM63_11920</name>
</gene>
<evidence type="ECO:0000313" key="2">
    <source>
        <dbReference type="Proteomes" id="UP000290637"/>
    </source>
</evidence>
<dbReference type="AlphaFoldDB" id="A0A4P6KXL6"/>
<reference evidence="1 2" key="1">
    <citation type="submission" date="2019-02" db="EMBL/GenBank/DDBJ databases">
        <title>Draft Genome Sequences of Six Type Strains of the Genus Massilia.</title>
        <authorList>
            <person name="Miess H."/>
            <person name="Frediansyhah A."/>
            <person name="Gross H."/>
        </authorList>
    </citation>
    <scope>NUCLEOTIDE SEQUENCE [LARGE SCALE GENOMIC DNA]</scope>
    <source>
        <strain evidence="1 2">DSM 17473</strain>
    </source>
</reference>
<organism evidence="1 2">
    <name type="scientific">Pseudoduganella lutea</name>
    <dbReference type="NCBI Taxonomy" id="321985"/>
    <lineage>
        <taxon>Bacteria</taxon>
        <taxon>Pseudomonadati</taxon>
        <taxon>Pseudomonadota</taxon>
        <taxon>Betaproteobacteria</taxon>
        <taxon>Burkholderiales</taxon>
        <taxon>Oxalobacteraceae</taxon>
        <taxon>Telluria group</taxon>
        <taxon>Pseudoduganella</taxon>
    </lineage>
</organism>
<evidence type="ECO:0000313" key="1">
    <source>
        <dbReference type="EMBL" id="QBE63594.1"/>
    </source>
</evidence>
<keyword evidence="2" id="KW-1185">Reference proteome</keyword>
<dbReference type="Gene3D" id="3.40.50.2000">
    <property type="entry name" value="Glycogen Phosphorylase B"/>
    <property type="match status" value="1"/>
</dbReference>
<dbReference type="KEGG" id="plue:EWM63_11920"/>
<dbReference type="RefSeq" id="WP_130186715.1">
    <property type="nucleotide sequence ID" value="NZ_CP035913.1"/>
</dbReference>
<dbReference type="EMBL" id="CP035913">
    <property type="protein sequence ID" value="QBE63594.1"/>
    <property type="molecule type" value="Genomic_DNA"/>
</dbReference>
<dbReference type="NCBIfam" id="TIGR03087">
    <property type="entry name" value="stp1"/>
    <property type="match status" value="1"/>
</dbReference>
<accession>A0A4P6KXL6</accession>
<dbReference type="InterPro" id="IPR017521">
    <property type="entry name" value="Sugar_tfrase_PEP-CTERM_Stp1"/>
</dbReference>